<dbReference type="InterPro" id="IPR014710">
    <property type="entry name" value="RmlC-like_jellyroll"/>
</dbReference>
<evidence type="ECO:0000256" key="2">
    <source>
        <dbReference type="RuleBase" id="RU003457"/>
    </source>
</evidence>
<organism evidence="4 5">
    <name type="scientific">Gordonia caeni</name>
    <dbReference type="NCBI Taxonomy" id="1007097"/>
    <lineage>
        <taxon>Bacteria</taxon>
        <taxon>Bacillati</taxon>
        <taxon>Actinomycetota</taxon>
        <taxon>Actinomycetes</taxon>
        <taxon>Mycobacteriales</taxon>
        <taxon>Gordoniaceae</taxon>
        <taxon>Gordonia</taxon>
    </lineage>
</organism>
<name>A0ABP7PHD6_9ACTN</name>
<dbReference type="InterPro" id="IPR011051">
    <property type="entry name" value="RmlC_Cupin_sf"/>
</dbReference>
<dbReference type="PANTHER" id="PTHR43212:SF3">
    <property type="entry name" value="QUERCETIN 2,3-DIOXYGENASE"/>
    <property type="match status" value="1"/>
</dbReference>
<feature type="domain" description="Pirin N-terminal" evidence="3">
    <location>
        <begin position="16"/>
        <end position="123"/>
    </location>
</feature>
<dbReference type="EMBL" id="BAAAZW010000008">
    <property type="protein sequence ID" value="GAA3965065.1"/>
    <property type="molecule type" value="Genomic_DNA"/>
</dbReference>
<dbReference type="InterPro" id="IPR012093">
    <property type="entry name" value="Pirin"/>
</dbReference>
<dbReference type="SUPFAM" id="SSF51182">
    <property type="entry name" value="RmlC-like cupins"/>
    <property type="match status" value="1"/>
</dbReference>
<dbReference type="Gene3D" id="2.60.120.10">
    <property type="entry name" value="Jelly Rolls"/>
    <property type="match status" value="2"/>
</dbReference>
<dbReference type="PANTHER" id="PTHR43212">
    <property type="entry name" value="QUERCETIN 2,3-DIOXYGENASE"/>
    <property type="match status" value="1"/>
</dbReference>
<dbReference type="Pfam" id="PF02678">
    <property type="entry name" value="Pirin"/>
    <property type="match status" value="1"/>
</dbReference>
<gene>
    <name evidence="4" type="ORF">GCM10022231_27150</name>
</gene>
<evidence type="ECO:0000259" key="3">
    <source>
        <dbReference type="Pfam" id="PF02678"/>
    </source>
</evidence>
<dbReference type="Proteomes" id="UP001418444">
    <property type="component" value="Unassembled WGS sequence"/>
</dbReference>
<sequence length="243" mass="26400">MTTEVIRAADRHHWANEWLTSWQSFPATGNYDLFGNAHGVLVVHNDDLVDAGEGLDAHQHQNMEILTWVLDGSVAHKDSHGTQVVLRPGTLGHMRAGRGITHSERNADTRHSGERLRVVQMWVAPHADGLDPSHAERDFTAALESGAPVVAASGRPEHAGTGALEIANRFAALHLARPRAGQRIELPSAPFGHLYVARGTVEVDRLGTLAEGDALRTTDSAITLTAVDDAEIVYWEMHASFDV</sequence>
<evidence type="ECO:0000313" key="5">
    <source>
        <dbReference type="Proteomes" id="UP001418444"/>
    </source>
</evidence>
<dbReference type="InterPro" id="IPR003829">
    <property type="entry name" value="Pirin_N_dom"/>
</dbReference>
<dbReference type="PIRSF" id="PIRSF006232">
    <property type="entry name" value="Pirin"/>
    <property type="match status" value="1"/>
</dbReference>
<dbReference type="RefSeq" id="WP_344784668.1">
    <property type="nucleotide sequence ID" value="NZ_BAAAZW010000008.1"/>
</dbReference>
<comment type="caution">
    <text evidence="4">The sequence shown here is derived from an EMBL/GenBank/DDBJ whole genome shotgun (WGS) entry which is preliminary data.</text>
</comment>
<reference evidence="5" key="1">
    <citation type="journal article" date="2019" name="Int. J. Syst. Evol. Microbiol.">
        <title>The Global Catalogue of Microorganisms (GCM) 10K type strain sequencing project: providing services to taxonomists for standard genome sequencing and annotation.</title>
        <authorList>
            <consortium name="The Broad Institute Genomics Platform"/>
            <consortium name="The Broad Institute Genome Sequencing Center for Infectious Disease"/>
            <person name="Wu L."/>
            <person name="Ma J."/>
        </authorList>
    </citation>
    <scope>NUCLEOTIDE SEQUENCE [LARGE SCALE GENOMIC DNA]</scope>
    <source>
        <strain evidence="5">JCM 16923</strain>
    </source>
</reference>
<accession>A0ABP7PHD6</accession>
<evidence type="ECO:0000256" key="1">
    <source>
        <dbReference type="ARBA" id="ARBA00008416"/>
    </source>
</evidence>
<evidence type="ECO:0000313" key="4">
    <source>
        <dbReference type="EMBL" id="GAA3965065.1"/>
    </source>
</evidence>
<proteinExistence type="inferred from homology"/>
<protein>
    <submittedName>
        <fullName evidence="4">Pirin family protein</fullName>
    </submittedName>
</protein>
<keyword evidence="5" id="KW-1185">Reference proteome</keyword>
<comment type="similarity">
    <text evidence="1 2">Belongs to the pirin family.</text>
</comment>